<comment type="caution">
    <text evidence="2">The sequence shown here is derived from an EMBL/GenBank/DDBJ whole genome shotgun (WGS) entry which is preliminary data.</text>
</comment>
<organism evidence="2 3">
    <name type="scientific">Kockovaella imperatae</name>
    <dbReference type="NCBI Taxonomy" id="4999"/>
    <lineage>
        <taxon>Eukaryota</taxon>
        <taxon>Fungi</taxon>
        <taxon>Dikarya</taxon>
        <taxon>Basidiomycota</taxon>
        <taxon>Agaricomycotina</taxon>
        <taxon>Tremellomycetes</taxon>
        <taxon>Tremellales</taxon>
        <taxon>Cuniculitremaceae</taxon>
        <taxon>Kockovaella</taxon>
    </lineage>
</organism>
<dbReference type="EMBL" id="NBSH01000018">
    <property type="protein sequence ID" value="ORX33643.1"/>
    <property type="molecule type" value="Genomic_DNA"/>
</dbReference>
<dbReference type="OrthoDB" id="1099063at2759"/>
<dbReference type="RefSeq" id="XP_021867953.1">
    <property type="nucleotide sequence ID" value="XM_022017182.1"/>
</dbReference>
<gene>
    <name evidence="2" type="ORF">BD324DRAFT_639000</name>
</gene>
<evidence type="ECO:0000313" key="2">
    <source>
        <dbReference type="EMBL" id="ORX33643.1"/>
    </source>
</evidence>
<dbReference type="STRING" id="4999.A0A1Y1U6H5"/>
<feature type="compositionally biased region" description="Pro residues" evidence="1">
    <location>
        <begin position="43"/>
        <end position="52"/>
    </location>
</feature>
<keyword evidence="3" id="KW-1185">Reference proteome</keyword>
<dbReference type="AlphaFoldDB" id="A0A1Y1U6H5"/>
<sequence>MVKMSALPRQCLASSSRYTLNHPIHMAYRSFSFFPHRTPPPPPLPFFSPPSLQPFAPGGSPEPSKDKTPREEEVDDHEWEIRAAKATLHLQDSIPRFFQPEQTTSDMFPADIFSANLILKLPPPLPLKTSSLTAYSLVSTLARSGMQALHSDLRISLDRMTYNSPTSVALPNLNAKRQRQIRSLVTVRGKPRLPGGMEAVWHTSSLYTLSPYSGLIISHEVESIRPLPGEGVAEWLRNRLRGWRKEEDALPVPCPRAVPVPSTLEILRFLERQRKL</sequence>
<feature type="region of interest" description="Disordered" evidence="1">
    <location>
        <begin position="43"/>
        <end position="75"/>
    </location>
</feature>
<accession>A0A1Y1U6H5</accession>
<dbReference type="GeneID" id="33558991"/>
<dbReference type="Proteomes" id="UP000193218">
    <property type="component" value="Unassembled WGS sequence"/>
</dbReference>
<evidence type="ECO:0000313" key="3">
    <source>
        <dbReference type="Proteomes" id="UP000193218"/>
    </source>
</evidence>
<protein>
    <submittedName>
        <fullName evidence="2">Uncharacterized protein</fullName>
    </submittedName>
</protein>
<proteinExistence type="predicted"/>
<dbReference type="InParanoid" id="A0A1Y1U6H5"/>
<reference evidence="2 3" key="1">
    <citation type="submission" date="2017-03" db="EMBL/GenBank/DDBJ databases">
        <title>Widespread Adenine N6-methylation of Active Genes in Fungi.</title>
        <authorList>
            <consortium name="DOE Joint Genome Institute"/>
            <person name="Mondo S.J."/>
            <person name="Dannebaum R.O."/>
            <person name="Kuo R.C."/>
            <person name="Louie K.B."/>
            <person name="Bewick A.J."/>
            <person name="Labutti K."/>
            <person name="Haridas S."/>
            <person name="Kuo A."/>
            <person name="Salamov A."/>
            <person name="Ahrendt S.R."/>
            <person name="Lau R."/>
            <person name="Bowen B.P."/>
            <person name="Lipzen A."/>
            <person name="Sullivan W."/>
            <person name="Andreopoulos W.B."/>
            <person name="Clum A."/>
            <person name="Lindquist E."/>
            <person name="Daum C."/>
            <person name="Northen T.R."/>
            <person name="Ramamoorthy G."/>
            <person name="Schmitz R.J."/>
            <person name="Gryganskyi A."/>
            <person name="Culley D."/>
            <person name="Magnuson J."/>
            <person name="James T.Y."/>
            <person name="O'Malley M.A."/>
            <person name="Stajich J.E."/>
            <person name="Spatafora J.W."/>
            <person name="Visel A."/>
            <person name="Grigoriev I.V."/>
        </authorList>
    </citation>
    <scope>NUCLEOTIDE SEQUENCE [LARGE SCALE GENOMIC DNA]</scope>
    <source>
        <strain evidence="2 3">NRRL Y-17943</strain>
    </source>
</reference>
<evidence type="ECO:0000256" key="1">
    <source>
        <dbReference type="SAM" id="MobiDB-lite"/>
    </source>
</evidence>
<name>A0A1Y1U6H5_9TREE</name>